<name>D1Z0H1_METPS</name>
<reference evidence="1 2" key="1">
    <citation type="journal article" date="2007" name="Appl. Environ. Microbiol.">
        <title>Isolation of key methanogens for global methane emission from rice paddy fields: a novel isolate affiliated with the clone cluster rice cluster I.</title>
        <authorList>
            <person name="Sakai S."/>
            <person name="Imachi H."/>
            <person name="Sekiguchi Y."/>
            <person name="Ohashi A."/>
            <person name="Harada H."/>
            <person name="Kamagata Y."/>
        </authorList>
    </citation>
    <scope>NUCLEOTIDE SEQUENCE [LARGE SCALE GENOMIC DNA]</scope>
    <source>
        <strain evidence="2">DSM 17711 / JCM 13418 / NBRC 101707 / SANAE</strain>
    </source>
</reference>
<dbReference type="AlphaFoldDB" id="D1Z0H1"/>
<dbReference type="RefSeq" id="WP_012900867.1">
    <property type="nucleotide sequence ID" value="NC_013665.1"/>
</dbReference>
<dbReference type="InterPro" id="IPR009409">
    <property type="entry name" value="DUF1059"/>
</dbReference>
<dbReference type="Proteomes" id="UP000001882">
    <property type="component" value="Chromosome"/>
</dbReference>
<organism evidence="1 2">
    <name type="scientific">Methanocella paludicola (strain DSM 17711 / JCM 13418 / NBRC 101707 / SANAE)</name>
    <dbReference type="NCBI Taxonomy" id="304371"/>
    <lineage>
        <taxon>Archaea</taxon>
        <taxon>Methanobacteriati</taxon>
        <taxon>Methanobacteriota</taxon>
        <taxon>Stenosarchaea group</taxon>
        <taxon>Methanomicrobia</taxon>
        <taxon>Methanocellales</taxon>
        <taxon>Methanocellaceae</taxon>
        <taxon>Methanocella</taxon>
    </lineage>
</organism>
<dbReference type="Pfam" id="PF06348">
    <property type="entry name" value="DUF1059"/>
    <property type="match status" value="1"/>
</dbReference>
<dbReference type="STRING" id="304371.MCP_2121"/>
<reference evidence="2" key="3">
    <citation type="journal article" date="2011" name="PLoS ONE">
        <title>Genome sequence of a mesophilic hydrogenotrophic methanogen Methanocella paludicola, the first cultivated representative of the order Methanocellales.</title>
        <authorList>
            <person name="Sakai S."/>
            <person name="Takaki Y."/>
            <person name="Shimamura S."/>
            <person name="Sekine M."/>
            <person name="Tajima T."/>
            <person name="Kosugi H."/>
            <person name="Ichikawa N."/>
            <person name="Tasumi E."/>
            <person name="Hiraki A.T."/>
            <person name="Shimizu A."/>
            <person name="Kato Y."/>
            <person name="Nishiko R."/>
            <person name="Mori K."/>
            <person name="Fujita N."/>
            <person name="Imachi H."/>
            <person name="Takai K."/>
        </authorList>
    </citation>
    <scope>NUCLEOTIDE SEQUENCE [LARGE SCALE GENOMIC DNA]</scope>
    <source>
        <strain evidence="2">DSM 17711 / JCM 13418 / NBRC 101707 / SANAE</strain>
    </source>
</reference>
<dbReference type="KEGG" id="mpd:MCP_2121"/>
<dbReference type="InParanoid" id="D1Z0H1"/>
<dbReference type="EMBL" id="AP011532">
    <property type="protein sequence ID" value="BAI62193.1"/>
    <property type="molecule type" value="Genomic_DNA"/>
</dbReference>
<gene>
    <name evidence="1" type="ordered locus">MCP_2121</name>
</gene>
<evidence type="ECO:0000313" key="2">
    <source>
        <dbReference type="Proteomes" id="UP000001882"/>
    </source>
</evidence>
<keyword evidence="2" id="KW-1185">Reference proteome</keyword>
<sequence length="54" mass="6218">MVELSCPVTGCTYVVNGMNKEDVLAQVERHRKLAHGRKEMTEDVSPEFRRRSVK</sequence>
<evidence type="ECO:0008006" key="3">
    <source>
        <dbReference type="Google" id="ProtNLM"/>
    </source>
</evidence>
<evidence type="ECO:0000313" key="1">
    <source>
        <dbReference type="EMBL" id="BAI62193.1"/>
    </source>
</evidence>
<dbReference type="eggNOG" id="arCOG13243">
    <property type="taxonomic scope" value="Archaea"/>
</dbReference>
<proteinExistence type="predicted"/>
<reference evidence="1 2" key="2">
    <citation type="journal article" date="2008" name="Int. J. Syst. Evol. Microbiol.">
        <title>Methanocella paludicola gen. nov., sp. nov., a methane-producing archaeon, the first isolate of the lineage 'Rice Cluster I', and proposal of the new archaeal order Methanocellales ord. nov.</title>
        <authorList>
            <person name="Sakai S."/>
            <person name="Imachi H."/>
            <person name="Hanada S."/>
            <person name="Ohashi A."/>
            <person name="Harada H."/>
            <person name="Kamagata Y."/>
        </authorList>
    </citation>
    <scope>NUCLEOTIDE SEQUENCE [LARGE SCALE GENOMIC DNA]</scope>
    <source>
        <strain evidence="2">DSM 17711 / JCM 13418 / NBRC 101707 / SANAE</strain>
    </source>
</reference>
<protein>
    <recommendedName>
        <fullName evidence="3">DUF1059 domain-containing protein</fullName>
    </recommendedName>
</protein>
<accession>D1Z0H1</accession>
<dbReference type="GeneID" id="8681970"/>